<dbReference type="InterPro" id="IPR019052">
    <property type="entry name" value="DUF2383"/>
</dbReference>
<evidence type="ECO:0000313" key="3">
    <source>
        <dbReference type="Proteomes" id="UP000033651"/>
    </source>
</evidence>
<evidence type="ECO:0000313" key="2">
    <source>
        <dbReference type="EMBL" id="KJV31289.1"/>
    </source>
</evidence>
<dbReference type="PATRIC" id="fig|345309.4.peg.2068"/>
<dbReference type="Pfam" id="PF09537">
    <property type="entry name" value="DUF2383"/>
    <property type="match status" value="1"/>
</dbReference>
<dbReference type="PIRSF" id="PIRSF029477">
    <property type="entry name" value="UCP029477"/>
    <property type="match status" value="1"/>
</dbReference>
<dbReference type="AlphaFoldDB" id="A0A0F3KMF0"/>
<dbReference type="InterPro" id="IPR012347">
    <property type="entry name" value="Ferritin-like"/>
</dbReference>
<reference evidence="2 3" key="1">
    <citation type="submission" date="2015-03" db="EMBL/GenBank/DDBJ databases">
        <title>Draft genome sequence of Luteibacter yeojuensis strain SU11.</title>
        <authorList>
            <person name="Sulaiman J."/>
            <person name="Priya K."/>
            <person name="Chan K.-G."/>
        </authorList>
    </citation>
    <scope>NUCLEOTIDE SEQUENCE [LARGE SCALE GENOMIC DNA]</scope>
    <source>
        <strain evidence="2 3">SU11</strain>
    </source>
</reference>
<sequence>MAPSNEHDIKILNGLIETTIDSADGYSEAAKDAENSRYSSVFVQRASERRFVATNLQQQVRALGGEPEDDGTILAKAHRMFVDLRAKMSSKDDTAIVDEIERGEDHIKAKYEDALKDGEVSSATRAVINEAFVSVKSGHDQMRDLKHALHGAK</sequence>
<protein>
    <recommendedName>
        <fullName evidence="1">DUF2383 domain-containing protein</fullName>
    </recommendedName>
</protein>
<gene>
    <name evidence="2" type="ORF">VI08_13595</name>
</gene>
<dbReference type="OrthoDB" id="268257at2"/>
<name>A0A0F3KMF0_9GAMM</name>
<dbReference type="RefSeq" id="WP_045830150.1">
    <property type="nucleotide sequence ID" value="NZ_JZRB01000029.1"/>
</dbReference>
<dbReference type="EMBL" id="JZRB01000029">
    <property type="protein sequence ID" value="KJV31289.1"/>
    <property type="molecule type" value="Genomic_DNA"/>
</dbReference>
<feature type="domain" description="DUF2383" evidence="1">
    <location>
        <begin position="9"/>
        <end position="117"/>
    </location>
</feature>
<comment type="caution">
    <text evidence="2">The sequence shown here is derived from an EMBL/GenBank/DDBJ whole genome shotgun (WGS) entry which is preliminary data.</text>
</comment>
<dbReference type="Gene3D" id="1.20.1260.10">
    <property type="match status" value="1"/>
</dbReference>
<accession>A0A0F3KMF0</accession>
<dbReference type="InterPro" id="IPR016920">
    <property type="entry name" value="UCP029477"/>
</dbReference>
<dbReference type="NCBIfam" id="TIGR02284">
    <property type="entry name" value="PA2169 family four-helix-bundle protein"/>
    <property type="match status" value="1"/>
</dbReference>
<dbReference type="InterPro" id="IPR011971">
    <property type="entry name" value="CHP02284"/>
</dbReference>
<keyword evidence="3" id="KW-1185">Reference proteome</keyword>
<organism evidence="2 3">
    <name type="scientific">Luteibacter yeojuensis</name>
    <dbReference type="NCBI Taxonomy" id="345309"/>
    <lineage>
        <taxon>Bacteria</taxon>
        <taxon>Pseudomonadati</taxon>
        <taxon>Pseudomonadota</taxon>
        <taxon>Gammaproteobacteria</taxon>
        <taxon>Lysobacterales</taxon>
        <taxon>Rhodanobacteraceae</taxon>
        <taxon>Luteibacter</taxon>
    </lineage>
</organism>
<dbReference type="Proteomes" id="UP000033651">
    <property type="component" value="Unassembled WGS sequence"/>
</dbReference>
<proteinExistence type="predicted"/>
<evidence type="ECO:0000259" key="1">
    <source>
        <dbReference type="Pfam" id="PF09537"/>
    </source>
</evidence>